<dbReference type="Gramene" id="AUR62001695-RA">
    <property type="protein sequence ID" value="AUR62001695-RA:cds"/>
    <property type="gene ID" value="AUR62001695"/>
</dbReference>
<keyword evidence="2" id="KW-1185">Reference proteome</keyword>
<evidence type="ECO:0000313" key="1">
    <source>
        <dbReference type="EnsemblPlants" id="AUR62001695-RA:cds"/>
    </source>
</evidence>
<dbReference type="EnsemblPlants" id="AUR62001695-RA">
    <property type="protein sequence ID" value="AUR62001695-RA:cds"/>
    <property type="gene ID" value="AUR62001695"/>
</dbReference>
<proteinExistence type="predicted"/>
<dbReference type="Proteomes" id="UP000596660">
    <property type="component" value="Unplaced"/>
</dbReference>
<reference evidence="1" key="2">
    <citation type="submission" date="2021-03" db="UniProtKB">
        <authorList>
            <consortium name="EnsemblPlants"/>
        </authorList>
    </citation>
    <scope>IDENTIFICATION</scope>
</reference>
<evidence type="ECO:0000313" key="2">
    <source>
        <dbReference type="Proteomes" id="UP000596660"/>
    </source>
</evidence>
<sequence>MLFQTLHFPLDLPFGQVHASVDSEIDPNSYLLEKFKLYETQAKLCCPVQFVSQSKGNYVHLCMQKFSSHVVETSSIFQPVYEDSHQFKYSHPLKCGCAAHWARDCPSSGGGRYPSQSEFGRFGLQGDRDYDCWGVLWQ</sequence>
<organism evidence="1 2">
    <name type="scientific">Chenopodium quinoa</name>
    <name type="common">Quinoa</name>
    <dbReference type="NCBI Taxonomy" id="63459"/>
    <lineage>
        <taxon>Eukaryota</taxon>
        <taxon>Viridiplantae</taxon>
        <taxon>Streptophyta</taxon>
        <taxon>Embryophyta</taxon>
        <taxon>Tracheophyta</taxon>
        <taxon>Spermatophyta</taxon>
        <taxon>Magnoliopsida</taxon>
        <taxon>eudicotyledons</taxon>
        <taxon>Gunneridae</taxon>
        <taxon>Pentapetalae</taxon>
        <taxon>Caryophyllales</taxon>
        <taxon>Chenopodiaceae</taxon>
        <taxon>Chenopodioideae</taxon>
        <taxon>Atripliceae</taxon>
        <taxon>Chenopodium</taxon>
    </lineage>
</organism>
<reference evidence="1" key="1">
    <citation type="journal article" date="2017" name="Nature">
        <title>The genome of Chenopodium quinoa.</title>
        <authorList>
            <person name="Jarvis D.E."/>
            <person name="Ho Y.S."/>
            <person name="Lightfoot D.J."/>
            <person name="Schmoeckel S.M."/>
            <person name="Li B."/>
            <person name="Borm T.J.A."/>
            <person name="Ohyanagi H."/>
            <person name="Mineta K."/>
            <person name="Michell C.T."/>
            <person name="Saber N."/>
            <person name="Kharbatia N.M."/>
            <person name="Rupper R.R."/>
            <person name="Sharp A.R."/>
            <person name="Dally N."/>
            <person name="Boughton B.A."/>
            <person name="Woo Y.H."/>
            <person name="Gao G."/>
            <person name="Schijlen E.G.W.M."/>
            <person name="Guo X."/>
            <person name="Momin A.A."/>
            <person name="Negrao S."/>
            <person name="Al-Babili S."/>
            <person name="Gehring C."/>
            <person name="Roessner U."/>
            <person name="Jung C."/>
            <person name="Murphy K."/>
            <person name="Arold S.T."/>
            <person name="Gojobori T."/>
            <person name="van der Linden C.G."/>
            <person name="van Loo E.N."/>
            <person name="Jellen E.N."/>
            <person name="Maughan P.J."/>
            <person name="Tester M."/>
        </authorList>
    </citation>
    <scope>NUCLEOTIDE SEQUENCE [LARGE SCALE GENOMIC DNA]</scope>
    <source>
        <strain evidence="1">cv. PI 614886</strain>
    </source>
</reference>
<accession>A0A803KRN8</accession>
<name>A0A803KRN8_CHEQI</name>
<dbReference type="AlphaFoldDB" id="A0A803KRN8"/>
<protein>
    <submittedName>
        <fullName evidence="1">Uncharacterized protein</fullName>
    </submittedName>
</protein>